<dbReference type="Proteomes" id="UP000261480">
    <property type="component" value="Unplaced"/>
</dbReference>
<dbReference type="GO" id="GO:0005737">
    <property type="term" value="C:cytoplasm"/>
    <property type="evidence" value="ECO:0007669"/>
    <property type="project" value="TreeGrafter"/>
</dbReference>
<feature type="compositionally biased region" description="Polar residues" evidence="2">
    <location>
        <begin position="37"/>
        <end position="48"/>
    </location>
</feature>
<feature type="region of interest" description="Disordered" evidence="2">
    <location>
        <begin position="168"/>
        <end position="188"/>
    </location>
</feature>
<keyword evidence="1" id="KW-0597">Phosphoprotein</keyword>
<evidence type="ECO:0000256" key="2">
    <source>
        <dbReference type="SAM" id="MobiDB-lite"/>
    </source>
</evidence>
<protein>
    <recommendedName>
        <fullName evidence="5">Glucocorticoid induced 1a</fullName>
    </recommendedName>
</protein>
<dbReference type="InterPro" id="IPR026642">
    <property type="entry name" value="Glcci1/FAM117"/>
</dbReference>
<dbReference type="AlphaFoldDB" id="A0A3B3X633"/>
<feature type="compositionally biased region" description="Polar residues" evidence="2">
    <location>
        <begin position="257"/>
        <end position="273"/>
    </location>
</feature>
<evidence type="ECO:0000256" key="1">
    <source>
        <dbReference type="ARBA" id="ARBA00022553"/>
    </source>
</evidence>
<evidence type="ECO:0008006" key="5">
    <source>
        <dbReference type="Google" id="ProtNLM"/>
    </source>
</evidence>
<dbReference type="GeneID" id="106928700"/>
<dbReference type="Pfam" id="PF15388">
    <property type="entry name" value="FAM117"/>
    <property type="match status" value="1"/>
</dbReference>
<proteinExistence type="predicted"/>
<dbReference type="KEGG" id="pmei:106928700"/>
<dbReference type="PANTHER" id="PTHR14972">
    <property type="entry name" value="AGAP011572-PA"/>
    <property type="match status" value="1"/>
</dbReference>
<reference evidence="3" key="1">
    <citation type="submission" date="2025-08" db="UniProtKB">
        <authorList>
            <consortium name="Ensembl"/>
        </authorList>
    </citation>
    <scope>IDENTIFICATION</scope>
</reference>
<feature type="compositionally biased region" description="Polar residues" evidence="2">
    <location>
        <begin position="55"/>
        <end position="70"/>
    </location>
</feature>
<dbReference type="PANTHER" id="PTHR14972:SF3">
    <property type="entry name" value="GLUCOCORTICOID-INDUCED TRANSCRIPT 1 PROTEIN"/>
    <property type="match status" value="1"/>
</dbReference>
<feature type="region of interest" description="Disordered" evidence="2">
    <location>
        <begin position="37"/>
        <end position="156"/>
    </location>
</feature>
<dbReference type="Ensembl" id="ENSPMET00000017391.1">
    <property type="protein sequence ID" value="ENSPMEP00000010511.1"/>
    <property type="gene ID" value="ENSPMEG00000012496.1"/>
</dbReference>
<sequence length="519" mass="55510">MPCLEFTTAHVSNLQTSSSSLGQCVFPPAITVSSQFRKMSAPSNSLQQPRVRRSNAGSPGSFTQSGSSCSRLHPIRATVPYQLLRGGPSSPTRPQTLHGGTTTSRVSSSSPPSSPPLTAGSTKQRVSPENKEASCPPDSPVSKAERSKLQVRSSSAIRRASSLDAITGPYLTGQWPRDSHAPYPSCMKDKATQTPGLWIDEAAELGSPHQRSASWGSADHLKEQIAKLRLQLQRSKQVTRQSKDREQSSLQQLPQQHSAACQSQHKGTSSTLTSNLMPKSLICRVPSSVEGINHELENVFIRDDWEHGLQAMEAVDGRRPPFPPNRYSSSGDTRDTDTQAPSSGESSPSPRPCSSDHLHSHDGSPCSAEDIDKDSGCSSPLPKFATSPKPNNSYMFKREPPEGCERVKVFDELVSGQSKGFPLFSCPDKNKVNFIPRGSAFCPVKLLCSSLFSPISPSFHTSSGLTAQVTPTQPAAPAATFSSSADLSGGGLSAESGDGSAHVVLTSWSSGIHDQTTYK</sequence>
<feature type="compositionally biased region" description="Low complexity" evidence="2">
    <location>
        <begin position="341"/>
        <end position="353"/>
    </location>
</feature>
<keyword evidence="4" id="KW-1185">Reference proteome</keyword>
<feature type="region of interest" description="Disordered" evidence="2">
    <location>
        <begin position="233"/>
        <end position="273"/>
    </location>
</feature>
<name>A0A3B3X633_9TELE</name>
<dbReference type="OrthoDB" id="10037581at2759"/>
<reference evidence="3" key="2">
    <citation type="submission" date="2025-09" db="UniProtKB">
        <authorList>
            <consortium name="Ensembl"/>
        </authorList>
    </citation>
    <scope>IDENTIFICATION</scope>
</reference>
<feature type="compositionally biased region" description="Polar residues" evidence="2">
    <location>
        <begin position="89"/>
        <end position="106"/>
    </location>
</feature>
<dbReference type="RefSeq" id="XP_014860628.1">
    <property type="nucleotide sequence ID" value="XM_015005142.1"/>
</dbReference>
<evidence type="ECO:0000313" key="3">
    <source>
        <dbReference type="Ensembl" id="ENSPMEP00000010511.1"/>
    </source>
</evidence>
<feature type="region of interest" description="Disordered" evidence="2">
    <location>
        <begin position="313"/>
        <end position="398"/>
    </location>
</feature>
<accession>A0A3B3X633</accession>
<organism evidence="3 4">
    <name type="scientific">Poecilia mexicana</name>
    <dbReference type="NCBI Taxonomy" id="48701"/>
    <lineage>
        <taxon>Eukaryota</taxon>
        <taxon>Metazoa</taxon>
        <taxon>Chordata</taxon>
        <taxon>Craniata</taxon>
        <taxon>Vertebrata</taxon>
        <taxon>Euteleostomi</taxon>
        <taxon>Actinopterygii</taxon>
        <taxon>Neopterygii</taxon>
        <taxon>Teleostei</taxon>
        <taxon>Neoteleostei</taxon>
        <taxon>Acanthomorphata</taxon>
        <taxon>Ovalentaria</taxon>
        <taxon>Atherinomorphae</taxon>
        <taxon>Cyprinodontiformes</taxon>
        <taxon>Poeciliidae</taxon>
        <taxon>Poeciliinae</taxon>
        <taxon>Poecilia</taxon>
    </lineage>
</organism>
<dbReference type="GO" id="GO:0072015">
    <property type="term" value="P:podocyte development"/>
    <property type="evidence" value="ECO:0007669"/>
    <property type="project" value="TreeGrafter"/>
</dbReference>
<evidence type="ECO:0000313" key="4">
    <source>
        <dbReference type="Proteomes" id="UP000261480"/>
    </source>
</evidence>